<proteinExistence type="predicted"/>
<organism evidence="2 3">
    <name type="scientific">Pseudaminobacter salicylatoxidans</name>
    <dbReference type="NCBI Taxonomy" id="93369"/>
    <lineage>
        <taxon>Bacteria</taxon>
        <taxon>Pseudomonadati</taxon>
        <taxon>Pseudomonadota</taxon>
        <taxon>Alphaproteobacteria</taxon>
        <taxon>Hyphomicrobiales</taxon>
        <taxon>Phyllobacteriaceae</taxon>
        <taxon>Pseudaminobacter</taxon>
    </lineage>
</organism>
<sequence length="346" mass="38642">MSAPARQYRSPLAADTAAMVKAHTTEEQRREYREDLKHRDFGSLTRFERLSLGHTLGRKDQRPFARAERRMAEINRLIEFRYGGEIPETDDLCNGYIFCMAHVAHAHFNDEADRRSFMLKWLARVASWIEDREDLVEKLMAKMHPRRKHLRDQPAGKLVNLKMTERQHLSIITMSPADLTSLQFAKARKEAKRAADRERAARKRLAQGAKRQSASITQTKQWEEAGFKCRRTWERWRARQASTSPSAEPVAISSHACTSSVVATSSPLIVPRIGSDEFATSVAFAPSTEPSFADLASSMGGGVSPPTPSVAPASTNVHCVHSERDVLQTPGGLDAAGLGHSKKKEA</sequence>
<protein>
    <submittedName>
        <fullName evidence="2">Uncharacterized protein</fullName>
    </submittedName>
</protein>
<feature type="region of interest" description="Disordered" evidence="1">
    <location>
        <begin position="190"/>
        <end position="221"/>
    </location>
</feature>
<evidence type="ECO:0000256" key="1">
    <source>
        <dbReference type="SAM" id="MobiDB-lite"/>
    </source>
</evidence>
<keyword evidence="3" id="KW-1185">Reference proteome</keyword>
<name>A0A316C062_PSESE</name>
<dbReference type="AlphaFoldDB" id="A0A316C062"/>
<evidence type="ECO:0000313" key="3">
    <source>
        <dbReference type="Proteomes" id="UP000245396"/>
    </source>
</evidence>
<feature type="region of interest" description="Disordered" evidence="1">
    <location>
        <begin position="296"/>
        <end position="315"/>
    </location>
</feature>
<comment type="caution">
    <text evidence="2">The sequence shown here is derived from an EMBL/GenBank/DDBJ whole genome shotgun (WGS) entry which is preliminary data.</text>
</comment>
<gene>
    <name evidence="2" type="ORF">C7441_11468</name>
</gene>
<evidence type="ECO:0000313" key="2">
    <source>
        <dbReference type="EMBL" id="PWJ79791.1"/>
    </source>
</evidence>
<reference evidence="2 3" key="1">
    <citation type="submission" date="2018-05" db="EMBL/GenBank/DDBJ databases">
        <title>Genomic Encyclopedia of Type Strains, Phase IV (KMG-IV): sequencing the most valuable type-strain genomes for metagenomic binning, comparative biology and taxonomic classification.</title>
        <authorList>
            <person name="Goeker M."/>
        </authorList>
    </citation>
    <scope>NUCLEOTIDE SEQUENCE [LARGE SCALE GENOMIC DNA]</scope>
    <source>
        <strain evidence="2 3">DSM 6986</strain>
    </source>
</reference>
<dbReference type="EMBL" id="QGGG01000014">
    <property type="protein sequence ID" value="PWJ79791.1"/>
    <property type="molecule type" value="Genomic_DNA"/>
</dbReference>
<dbReference type="Proteomes" id="UP000245396">
    <property type="component" value="Unassembled WGS sequence"/>
</dbReference>
<dbReference type="RefSeq" id="WP_146201522.1">
    <property type="nucleotide sequence ID" value="NZ_QGGG01000014.1"/>
</dbReference>
<feature type="compositionally biased region" description="Polar residues" evidence="1">
    <location>
        <begin position="210"/>
        <end position="220"/>
    </location>
</feature>
<feature type="region of interest" description="Disordered" evidence="1">
    <location>
        <begin position="325"/>
        <end position="346"/>
    </location>
</feature>
<accession>A0A316C062</accession>